<dbReference type="RefSeq" id="WP_041978509.1">
    <property type="nucleotide sequence ID" value="NZ_CBXV010000008.1"/>
</dbReference>
<evidence type="ECO:0000256" key="5">
    <source>
        <dbReference type="ARBA" id="ARBA00022679"/>
    </source>
</evidence>
<keyword evidence="8 9" id="KW-0472">Membrane</keyword>
<feature type="transmembrane region" description="Helical" evidence="9">
    <location>
        <begin position="295"/>
        <end position="316"/>
    </location>
</feature>
<keyword evidence="5 10" id="KW-0808">Transferase</keyword>
<proteinExistence type="predicted"/>
<evidence type="ECO:0000256" key="1">
    <source>
        <dbReference type="ARBA" id="ARBA00004141"/>
    </source>
</evidence>
<keyword evidence="11" id="KW-1185">Reference proteome</keyword>
<dbReference type="AlphaFoldDB" id="A0A0B6X0C0"/>
<evidence type="ECO:0000256" key="9">
    <source>
        <dbReference type="SAM" id="Phobius"/>
    </source>
</evidence>
<feature type="transmembrane region" description="Helical" evidence="9">
    <location>
        <begin position="362"/>
        <end position="385"/>
    </location>
</feature>
<evidence type="ECO:0000313" key="10">
    <source>
        <dbReference type="EMBL" id="CDM66968.1"/>
    </source>
</evidence>
<dbReference type="Pfam" id="PF13506">
    <property type="entry name" value="Glyco_transf_21"/>
    <property type="match status" value="1"/>
</dbReference>
<dbReference type="PANTHER" id="PTHR12726:SF0">
    <property type="entry name" value="CERAMIDE GLUCOSYLTRANSFERASE"/>
    <property type="match status" value="1"/>
</dbReference>
<keyword evidence="4" id="KW-0328">Glycosyltransferase</keyword>
<evidence type="ECO:0000256" key="8">
    <source>
        <dbReference type="ARBA" id="ARBA00023136"/>
    </source>
</evidence>
<sequence length="421" mass="46925">MLVFYFLMALAIWQGVRSVIGGGRFLAHVRRETGRRAEGYAPYASIIVPCRGLDQNLRDNLRALFCQDYPQYELIFVADDANDPALTVVRALQDELRDGETVDRALRPAIQNVPCRVRLLIAGPARDRGQKVHNLSFAVREADPTSEVLVFVDTDARPHAGWLRALVAPLADETVGAATGYRWFLPVRGGLASHLRSVWNASIASALGPDGKRNFCWGGSTAIRRVTFDRARVMAHWRGALSDDFALTRALQNEGLRIHFVPDCLLPSHEDCSWGELLEFTTRQLKITRVYAPHLWRLALIGNALFALAFWGGMALSIARASTLAACLVASVFVLGALKAWMRLYAVLIPLARLRDEIGKTAWAHLLLWPIASVLFLYNTLLAAWSRRLTWRGIEYELKSPTETVIIGENGCAQRDALLSR</sequence>
<feature type="transmembrane region" description="Helical" evidence="9">
    <location>
        <begin position="323"/>
        <end position="342"/>
    </location>
</feature>
<dbReference type="PANTHER" id="PTHR12726">
    <property type="entry name" value="CERAMIDE GLUCOSYLTRANSFERASE"/>
    <property type="match status" value="1"/>
</dbReference>
<accession>A0A0B6X0C0</accession>
<keyword evidence="7 9" id="KW-1133">Transmembrane helix</keyword>
<reference evidence="10 11" key="1">
    <citation type="submission" date="2013-12" db="EMBL/GenBank/DDBJ databases">
        <authorList>
            <person name="Stott M."/>
        </authorList>
    </citation>
    <scope>NUCLEOTIDE SEQUENCE [LARGE SCALE GENOMIC DNA]</scope>
    <source>
        <strain evidence="10 11">K22</strain>
    </source>
</reference>
<evidence type="ECO:0000256" key="6">
    <source>
        <dbReference type="ARBA" id="ARBA00022692"/>
    </source>
</evidence>
<dbReference type="InterPro" id="IPR029044">
    <property type="entry name" value="Nucleotide-diphossugar_trans"/>
</dbReference>
<dbReference type="OrthoDB" id="128106at2"/>
<dbReference type="SUPFAM" id="SSF53448">
    <property type="entry name" value="Nucleotide-diphospho-sugar transferases"/>
    <property type="match status" value="1"/>
</dbReference>
<comment type="pathway">
    <text evidence="3">Sphingolipid metabolism.</text>
</comment>
<reference evidence="10 11" key="2">
    <citation type="submission" date="2015-01" db="EMBL/GenBank/DDBJ databases">
        <title>Complete genome sequence of Pyrinomonas methylaliphatogenes type strain K22T.</title>
        <authorList>
            <person name="Lee K.C.Y."/>
            <person name="Power J.F."/>
            <person name="Dunfield P.F."/>
            <person name="Morgan X.C."/>
            <person name="Huttenhower C."/>
            <person name="Stott M.B."/>
        </authorList>
    </citation>
    <scope>NUCLEOTIDE SEQUENCE [LARGE SCALE GENOMIC DNA]</scope>
    <source>
        <strain evidence="10 11">K22</strain>
    </source>
</reference>
<evidence type="ECO:0000256" key="4">
    <source>
        <dbReference type="ARBA" id="ARBA00022676"/>
    </source>
</evidence>
<name>A0A0B6X0C0_9BACT</name>
<gene>
    <name evidence="10" type="ORF">PYK22_03016</name>
</gene>
<protein>
    <submittedName>
        <fullName evidence="10">Glycosyl transferase</fullName>
    </submittedName>
</protein>
<dbReference type="GO" id="GO:0008120">
    <property type="term" value="F:ceramide glucosyltransferase activity"/>
    <property type="evidence" value="ECO:0007669"/>
    <property type="project" value="TreeGrafter"/>
</dbReference>
<dbReference type="STRING" id="454194.PYK22_03016"/>
<evidence type="ECO:0000256" key="7">
    <source>
        <dbReference type="ARBA" id="ARBA00022989"/>
    </source>
</evidence>
<comment type="subcellular location">
    <subcellularLocation>
        <location evidence="1">Membrane</location>
        <topology evidence="1">Multi-pass membrane protein</topology>
    </subcellularLocation>
</comment>
<comment type="pathway">
    <text evidence="2">Lipid metabolism; sphingolipid metabolism.</text>
</comment>
<dbReference type="EMBL" id="CBXV010000008">
    <property type="protein sequence ID" value="CDM66968.1"/>
    <property type="molecule type" value="Genomic_DNA"/>
</dbReference>
<dbReference type="InterPro" id="IPR025993">
    <property type="entry name" value="Ceramide_glucosylTrfase"/>
</dbReference>
<organism evidence="10 11">
    <name type="scientific">Pyrinomonas methylaliphatogenes</name>
    <dbReference type="NCBI Taxonomy" id="454194"/>
    <lineage>
        <taxon>Bacteria</taxon>
        <taxon>Pseudomonadati</taxon>
        <taxon>Acidobacteriota</taxon>
        <taxon>Blastocatellia</taxon>
        <taxon>Blastocatellales</taxon>
        <taxon>Pyrinomonadaceae</taxon>
        <taxon>Pyrinomonas</taxon>
    </lineage>
</organism>
<dbReference type="GO" id="GO:0016020">
    <property type="term" value="C:membrane"/>
    <property type="evidence" value="ECO:0007669"/>
    <property type="project" value="UniProtKB-SubCell"/>
</dbReference>
<dbReference type="GO" id="GO:0006679">
    <property type="term" value="P:glucosylceramide biosynthetic process"/>
    <property type="evidence" value="ECO:0007669"/>
    <property type="project" value="TreeGrafter"/>
</dbReference>
<dbReference type="Proteomes" id="UP000031518">
    <property type="component" value="Unassembled WGS sequence"/>
</dbReference>
<evidence type="ECO:0000256" key="3">
    <source>
        <dbReference type="ARBA" id="ARBA00004991"/>
    </source>
</evidence>
<evidence type="ECO:0000256" key="2">
    <source>
        <dbReference type="ARBA" id="ARBA00004760"/>
    </source>
</evidence>
<dbReference type="Gene3D" id="3.90.550.10">
    <property type="entry name" value="Spore Coat Polysaccharide Biosynthesis Protein SpsA, Chain A"/>
    <property type="match status" value="1"/>
</dbReference>
<keyword evidence="6 9" id="KW-0812">Transmembrane</keyword>
<evidence type="ECO:0000313" key="11">
    <source>
        <dbReference type="Proteomes" id="UP000031518"/>
    </source>
</evidence>